<name>A0A4Z2F4U4_9TELE</name>
<evidence type="ECO:0000313" key="3">
    <source>
        <dbReference type="EMBL" id="TNN35923.1"/>
    </source>
</evidence>
<dbReference type="AlphaFoldDB" id="A0A4Z2F4U4"/>
<evidence type="ECO:0000256" key="1">
    <source>
        <dbReference type="SAM" id="MobiDB-lite"/>
    </source>
</evidence>
<feature type="transmembrane region" description="Helical" evidence="2">
    <location>
        <begin position="61"/>
        <end position="78"/>
    </location>
</feature>
<proteinExistence type="predicted"/>
<protein>
    <submittedName>
        <fullName evidence="3">Uncharacterized protein</fullName>
    </submittedName>
</protein>
<evidence type="ECO:0000256" key="2">
    <source>
        <dbReference type="SAM" id="Phobius"/>
    </source>
</evidence>
<keyword evidence="4" id="KW-1185">Reference proteome</keyword>
<dbReference type="Proteomes" id="UP000314294">
    <property type="component" value="Unassembled WGS sequence"/>
</dbReference>
<evidence type="ECO:0000313" key="4">
    <source>
        <dbReference type="Proteomes" id="UP000314294"/>
    </source>
</evidence>
<comment type="caution">
    <text evidence="3">The sequence shown here is derived from an EMBL/GenBank/DDBJ whole genome shotgun (WGS) entry which is preliminary data.</text>
</comment>
<accession>A0A4Z2F4U4</accession>
<keyword evidence="2" id="KW-0812">Transmembrane</keyword>
<dbReference type="EMBL" id="SRLO01001685">
    <property type="protein sequence ID" value="TNN35923.1"/>
    <property type="molecule type" value="Genomic_DNA"/>
</dbReference>
<keyword evidence="2" id="KW-1133">Transmembrane helix</keyword>
<reference evidence="3 4" key="1">
    <citation type="submission" date="2019-03" db="EMBL/GenBank/DDBJ databases">
        <title>First draft genome of Liparis tanakae, snailfish: a comprehensive survey of snailfish specific genes.</title>
        <authorList>
            <person name="Kim W."/>
            <person name="Song I."/>
            <person name="Jeong J.-H."/>
            <person name="Kim D."/>
            <person name="Kim S."/>
            <person name="Ryu S."/>
            <person name="Song J.Y."/>
            <person name="Lee S.K."/>
        </authorList>
    </citation>
    <scope>NUCLEOTIDE SEQUENCE [LARGE SCALE GENOMIC DNA]</scope>
    <source>
        <tissue evidence="3">Muscle</tissue>
    </source>
</reference>
<gene>
    <name evidence="3" type="ORF">EYF80_053913</name>
</gene>
<feature type="region of interest" description="Disordered" evidence="1">
    <location>
        <begin position="1"/>
        <end position="28"/>
    </location>
</feature>
<organism evidence="3 4">
    <name type="scientific">Liparis tanakae</name>
    <name type="common">Tanaka's snailfish</name>
    <dbReference type="NCBI Taxonomy" id="230148"/>
    <lineage>
        <taxon>Eukaryota</taxon>
        <taxon>Metazoa</taxon>
        <taxon>Chordata</taxon>
        <taxon>Craniata</taxon>
        <taxon>Vertebrata</taxon>
        <taxon>Euteleostomi</taxon>
        <taxon>Actinopterygii</taxon>
        <taxon>Neopterygii</taxon>
        <taxon>Teleostei</taxon>
        <taxon>Neoteleostei</taxon>
        <taxon>Acanthomorphata</taxon>
        <taxon>Eupercaria</taxon>
        <taxon>Perciformes</taxon>
        <taxon>Cottioidei</taxon>
        <taxon>Cottales</taxon>
        <taxon>Liparidae</taxon>
        <taxon>Liparis</taxon>
    </lineage>
</organism>
<keyword evidence="2" id="KW-0472">Membrane</keyword>
<sequence length="159" mass="17785">MARGSRSSATSGQPMYPPAPNTEPRSPSNKLRLAGELDVQQVLVAAGTMFKNFLVLLGMRFQYFLVAIVRGFYLLIVVKGAKVHCFLVIMATEVQHLLVLFLWAELEAIRVGVPCNLGGSDVKLILIHVQLVWLRRGGLRVKGQIVFRSFRTQFGFVWV</sequence>
<feature type="compositionally biased region" description="Polar residues" evidence="1">
    <location>
        <begin position="1"/>
        <end position="13"/>
    </location>
</feature>